<feature type="region of interest" description="Disordered" evidence="2">
    <location>
        <begin position="120"/>
        <end position="142"/>
    </location>
</feature>
<dbReference type="EMBL" id="KQ977434">
    <property type="protein sequence ID" value="KYN02835.1"/>
    <property type="molecule type" value="Genomic_DNA"/>
</dbReference>
<keyword evidence="5" id="KW-1185">Reference proteome</keyword>
<gene>
    <name evidence="4" type="ORF">ALC62_06341</name>
</gene>
<dbReference type="InterPro" id="IPR001878">
    <property type="entry name" value="Znf_CCHC"/>
</dbReference>
<evidence type="ECO:0000256" key="1">
    <source>
        <dbReference type="PROSITE-ProRule" id="PRU00047"/>
    </source>
</evidence>
<dbReference type="AlphaFoldDB" id="A0A151IIY7"/>
<dbReference type="GO" id="GO:0003676">
    <property type="term" value="F:nucleic acid binding"/>
    <property type="evidence" value="ECO:0007669"/>
    <property type="project" value="InterPro"/>
</dbReference>
<organism evidence="4 5">
    <name type="scientific">Cyphomyrmex costatus</name>
    <dbReference type="NCBI Taxonomy" id="456900"/>
    <lineage>
        <taxon>Eukaryota</taxon>
        <taxon>Metazoa</taxon>
        <taxon>Ecdysozoa</taxon>
        <taxon>Arthropoda</taxon>
        <taxon>Hexapoda</taxon>
        <taxon>Insecta</taxon>
        <taxon>Pterygota</taxon>
        <taxon>Neoptera</taxon>
        <taxon>Endopterygota</taxon>
        <taxon>Hymenoptera</taxon>
        <taxon>Apocrita</taxon>
        <taxon>Aculeata</taxon>
        <taxon>Formicoidea</taxon>
        <taxon>Formicidae</taxon>
        <taxon>Myrmicinae</taxon>
        <taxon>Cyphomyrmex</taxon>
    </lineage>
</organism>
<proteinExistence type="predicted"/>
<sequence>MRLKGKALEWLHSKSEHVEMTFDHLLEELRAMFQRRQSKLEIRKKFEERVWKKDETFHKYFHEKVILGNRVPISLDEMLEYAVDGIPDETLRNQARIQRFTTADEFLEAFGKVTIRGQGTSNVKSAKSDNQVSDQSKNERKETINAGENKKYLGKVTHCYNCGERDHKGSNCPTKD</sequence>
<accession>A0A151IIY7</accession>
<reference evidence="4 5" key="1">
    <citation type="submission" date="2016-03" db="EMBL/GenBank/DDBJ databases">
        <title>Cyphomyrmex costatus WGS genome.</title>
        <authorList>
            <person name="Nygaard S."/>
            <person name="Hu H."/>
            <person name="Boomsma J."/>
            <person name="Zhang G."/>
        </authorList>
    </citation>
    <scope>NUCLEOTIDE SEQUENCE [LARGE SCALE GENOMIC DNA]</scope>
    <source>
        <strain evidence="4">MS0001</strain>
        <tissue evidence="4">Whole body</tissue>
    </source>
</reference>
<protein>
    <recommendedName>
        <fullName evidence="3">CCHC-type domain-containing protein</fullName>
    </recommendedName>
</protein>
<evidence type="ECO:0000259" key="3">
    <source>
        <dbReference type="PROSITE" id="PS50158"/>
    </source>
</evidence>
<evidence type="ECO:0000313" key="4">
    <source>
        <dbReference type="EMBL" id="KYN02835.1"/>
    </source>
</evidence>
<feature type="compositionally biased region" description="Polar residues" evidence="2">
    <location>
        <begin position="120"/>
        <end position="135"/>
    </location>
</feature>
<evidence type="ECO:0000256" key="2">
    <source>
        <dbReference type="SAM" id="MobiDB-lite"/>
    </source>
</evidence>
<feature type="domain" description="CCHC-type" evidence="3">
    <location>
        <begin position="159"/>
        <end position="173"/>
    </location>
</feature>
<dbReference type="STRING" id="456900.A0A151IIY7"/>
<dbReference type="GO" id="GO:0008270">
    <property type="term" value="F:zinc ion binding"/>
    <property type="evidence" value="ECO:0007669"/>
    <property type="project" value="UniProtKB-KW"/>
</dbReference>
<dbReference type="Proteomes" id="UP000078542">
    <property type="component" value="Unassembled WGS sequence"/>
</dbReference>
<keyword evidence="1" id="KW-0479">Metal-binding</keyword>
<evidence type="ECO:0000313" key="5">
    <source>
        <dbReference type="Proteomes" id="UP000078542"/>
    </source>
</evidence>
<keyword evidence="1" id="KW-0863">Zinc-finger</keyword>
<dbReference type="PROSITE" id="PS50158">
    <property type="entry name" value="ZF_CCHC"/>
    <property type="match status" value="1"/>
</dbReference>
<keyword evidence="1" id="KW-0862">Zinc</keyword>
<name>A0A151IIY7_9HYME</name>